<protein>
    <submittedName>
        <fullName evidence="1">LamB/YcsF family protein</fullName>
    </submittedName>
</protein>
<organism evidence="1 2">
    <name type="scientific">Candidatus Allocopromorpha excrementigallinarum</name>
    <dbReference type="NCBI Taxonomy" id="2840742"/>
    <lineage>
        <taxon>Bacteria</taxon>
        <taxon>Bacillati</taxon>
        <taxon>Bacillota</taxon>
        <taxon>Clostridia</taxon>
        <taxon>Eubacteriales</taxon>
        <taxon>Eubacteriaceae</taxon>
        <taxon>Eubacteriaceae incertae sedis</taxon>
        <taxon>Candidatus Allocopromorpha</taxon>
    </lineage>
</organism>
<dbReference type="SUPFAM" id="SSF88713">
    <property type="entry name" value="Glycoside hydrolase/deacetylase"/>
    <property type="match status" value="1"/>
</dbReference>
<dbReference type="GO" id="GO:0005975">
    <property type="term" value="P:carbohydrate metabolic process"/>
    <property type="evidence" value="ECO:0007669"/>
    <property type="project" value="InterPro"/>
</dbReference>
<proteinExistence type="predicted"/>
<dbReference type="NCBIfam" id="NF003814">
    <property type="entry name" value="PRK05406.1-3"/>
    <property type="match status" value="1"/>
</dbReference>
<name>A0A9D1I1C5_9FIRM</name>
<reference evidence="1" key="2">
    <citation type="journal article" date="2021" name="PeerJ">
        <title>Extensive microbial diversity within the chicken gut microbiome revealed by metagenomics and culture.</title>
        <authorList>
            <person name="Gilroy R."/>
            <person name="Ravi A."/>
            <person name="Getino M."/>
            <person name="Pursley I."/>
            <person name="Horton D.L."/>
            <person name="Alikhan N.F."/>
            <person name="Baker D."/>
            <person name="Gharbi K."/>
            <person name="Hall N."/>
            <person name="Watson M."/>
            <person name="Adriaenssens E.M."/>
            <person name="Foster-Nyarko E."/>
            <person name="Jarju S."/>
            <person name="Secka A."/>
            <person name="Antonio M."/>
            <person name="Oren A."/>
            <person name="Chaudhuri R.R."/>
            <person name="La Ragione R."/>
            <person name="Hildebrand F."/>
            <person name="Pallen M.J."/>
        </authorList>
    </citation>
    <scope>NUCLEOTIDE SEQUENCE</scope>
    <source>
        <strain evidence="1">ChiHcec3-6078</strain>
    </source>
</reference>
<comment type="caution">
    <text evidence="1">The sequence shown here is derived from an EMBL/GenBank/DDBJ whole genome shotgun (WGS) entry which is preliminary data.</text>
</comment>
<dbReference type="Pfam" id="PF03746">
    <property type="entry name" value="LamB_YcsF"/>
    <property type="match status" value="1"/>
</dbReference>
<dbReference type="NCBIfam" id="NF003816">
    <property type="entry name" value="PRK05406.1-5"/>
    <property type="match status" value="1"/>
</dbReference>
<gene>
    <name evidence="1" type="ORF">IAC50_08210</name>
</gene>
<dbReference type="Gene3D" id="3.20.20.370">
    <property type="entry name" value="Glycoside hydrolase/deacetylase"/>
    <property type="match status" value="1"/>
</dbReference>
<reference evidence="1" key="1">
    <citation type="submission" date="2020-10" db="EMBL/GenBank/DDBJ databases">
        <authorList>
            <person name="Gilroy R."/>
        </authorList>
    </citation>
    <scope>NUCLEOTIDE SEQUENCE</scope>
    <source>
        <strain evidence="1">ChiHcec3-6078</strain>
    </source>
</reference>
<dbReference type="PANTHER" id="PTHR30292">
    <property type="entry name" value="UNCHARACTERIZED PROTEIN YBGL-RELATED"/>
    <property type="match status" value="1"/>
</dbReference>
<accession>A0A9D1I1C5</accession>
<dbReference type="InterPro" id="IPR005501">
    <property type="entry name" value="LamB/YcsF/PxpA-like"/>
</dbReference>
<evidence type="ECO:0000313" key="2">
    <source>
        <dbReference type="Proteomes" id="UP000824090"/>
    </source>
</evidence>
<sequence>MKIDVNVDMGESFGRYVLGNDEELMKYISSANVATCFHAGDPLVMEQTIKWAKEYDVAVGAHLGLPDKQGFGRREMDLTADELRSDTLYQLGAIDGVLKVYGMKMQHVKPHGILYRMVSENEKYIDTFLQTVKDYNPDLFIMLPPNTPAFERGKEMGLKMVGEALIDLSYDEEGNWVIERTKKARSPEEVAERAVTVARDKKIATIGGKMIDIDALTVCIHGDAPNAVDEAKVVKEILEKNDIEIANLFEIA</sequence>
<dbReference type="CDD" id="cd10787">
    <property type="entry name" value="LamB_YcsF_like"/>
    <property type="match status" value="1"/>
</dbReference>
<evidence type="ECO:0000313" key="1">
    <source>
        <dbReference type="EMBL" id="HIU26458.1"/>
    </source>
</evidence>
<dbReference type="EMBL" id="DVMP01000151">
    <property type="protein sequence ID" value="HIU26458.1"/>
    <property type="molecule type" value="Genomic_DNA"/>
</dbReference>
<dbReference type="InterPro" id="IPR011330">
    <property type="entry name" value="Glyco_hydro/deAcase_b/a-brl"/>
</dbReference>
<dbReference type="AlphaFoldDB" id="A0A9D1I1C5"/>
<dbReference type="Proteomes" id="UP000824090">
    <property type="component" value="Unassembled WGS sequence"/>
</dbReference>
<dbReference type="PANTHER" id="PTHR30292:SF0">
    <property type="entry name" value="5-OXOPROLINASE SUBUNIT A"/>
    <property type="match status" value="1"/>
</dbReference>